<keyword evidence="2" id="KW-1185">Reference proteome</keyword>
<proteinExistence type="predicted"/>
<dbReference type="Proteomes" id="UP000724584">
    <property type="component" value="Unassembled WGS sequence"/>
</dbReference>
<sequence length="423" mass="46645">MTAVLEAIEYYNLHIAPDLSATGARGPGTPYWMPPITASFLPRSFTQSIICTSLCHRILQSGNATPSDQVVLARRLQRHRGDALRALTADLAKETEPSDITLASVLILLLVEIQQSFEPPNWRNHGNGAAVMIDLKGGLQNLVVSRPFLHHLFRYYALIEAIGNTTSPSVDMRSARSQLELVSLLPVFYGNGLATCFPCPPDLLAELIRINHLRSVFQGNALPSTDTGSTPPGQERESQYSAALDVLRRIRSFSVDRWAAEVTVSITRNQSSAPPGLSGWHAIACIYQSAIAIYCIASLLHEETSSPDNNSTGLLSDAPLTRQQIVTEVRKMCASTLLSRLQEVSKCTQLRKQVLWPLFMAGVEAEDEETKRFVTGELRWISNALGTAAPLVAKDLLENRIWKLDMGKGGWDVMFDQSYVFVL</sequence>
<evidence type="ECO:0000313" key="2">
    <source>
        <dbReference type="Proteomes" id="UP000724584"/>
    </source>
</evidence>
<evidence type="ECO:0000313" key="1">
    <source>
        <dbReference type="EMBL" id="KAH6651262.1"/>
    </source>
</evidence>
<dbReference type="EMBL" id="JAGIZQ010000001">
    <property type="protein sequence ID" value="KAH6651262.1"/>
    <property type="molecule type" value="Genomic_DNA"/>
</dbReference>
<name>A0ACB7PPX0_9PEZI</name>
<reference evidence="1 2" key="1">
    <citation type="journal article" date="2021" name="Nat. Commun.">
        <title>Genetic determinants of endophytism in the Arabidopsis root mycobiome.</title>
        <authorList>
            <person name="Mesny F."/>
            <person name="Miyauchi S."/>
            <person name="Thiergart T."/>
            <person name="Pickel B."/>
            <person name="Atanasova L."/>
            <person name="Karlsson M."/>
            <person name="Huettel B."/>
            <person name="Barry K.W."/>
            <person name="Haridas S."/>
            <person name="Chen C."/>
            <person name="Bauer D."/>
            <person name="Andreopoulos W."/>
            <person name="Pangilinan J."/>
            <person name="LaButti K."/>
            <person name="Riley R."/>
            <person name="Lipzen A."/>
            <person name="Clum A."/>
            <person name="Drula E."/>
            <person name="Henrissat B."/>
            <person name="Kohler A."/>
            <person name="Grigoriev I.V."/>
            <person name="Martin F.M."/>
            <person name="Hacquard S."/>
        </authorList>
    </citation>
    <scope>NUCLEOTIDE SEQUENCE [LARGE SCALE GENOMIC DNA]</scope>
    <source>
        <strain evidence="1 2">MPI-SDFR-AT-0079</strain>
    </source>
</reference>
<gene>
    <name evidence="1" type="ORF">F5144DRAFT_477997</name>
</gene>
<comment type="caution">
    <text evidence="1">The sequence shown here is derived from an EMBL/GenBank/DDBJ whole genome shotgun (WGS) entry which is preliminary data.</text>
</comment>
<protein>
    <submittedName>
        <fullName evidence="1">Fungal-specific transcription factor domain-containing protein</fullName>
    </submittedName>
</protein>
<accession>A0ACB7PPX0</accession>
<organism evidence="1 2">
    <name type="scientific">Chaetomium tenue</name>
    <dbReference type="NCBI Taxonomy" id="1854479"/>
    <lineage>
        <taxon>Eukaryota</taxon>
        <taxon>Fungi</taxon>
        <taxon>Dikarya</taxon>
        <taxon>Ascomycota</taxon>
        <taxon>Pezizomycotina</taxon>
        <taxon>Sordariomycetes</taxon>
        <taxon>Sordariomycetidae</taxon>
        <taxon>Sordariales</taxon>
        <taxon>Chaetomiaceae</taxon>
        <taxon>Chaetomium</taxon>
    </lineage>
</organism>